<dbReference type="InterPro" id="IPR036380">
    <property type="entry name" value="Isochorismatase-like_sf"/>
</dbReference>
<dbReference type="EMBL" id="QFQB01000109">
    <property type="protein sequence ID" value="PZQ44121.1"/>
    <property type="molecule type" value="Genomic_DNA"/>
</dbReference>
<sequence length="221" mass="24574">MTAATDKLLTPDNSVFLFIDHQPQMAFGVTNIDRQQLKNNTVAMAKTAKLFNIPTVLTAVETESFSGYIWPELIDVLKQDPLERSSMNAWEDKAVVDAIKKTGRKKIVIAGLWTEACIVFPTICALDEGFEVIVVVDASGGTSQVAHDAAMRRMEQHGAESISAVQLTLELQRDWARTETYDGVIDITTEHFGAYGMGVDYAKTIVHKMPQRSNFKHKVNK</sequence>
<dbReference type="InterPro" id="IPR000868">
    <property type="entry name" value="Isochorismatase-like_dom"/>
</dbReference>
<evidence type="ECO:0000259" key="1">
    <source>
        <dbReference type="Pfam" id="PF00857"/>
    </source>
</evidence>
<dbReference type="SUPFAM" id="SSF52499">
    <property type="entry name" value="Isochorismatase-like hydrolases"/>
    <property type="match status" value="1"/>
</dbReference>
<evidence type="ECO:0000313" key="2">
    <source>
        <dbReference type="EMBL" id="PZQ44121.1"/>
    </source>
</evidence>
<dbReference type="AlphaFoldDB" id="A0A2W5MS60"/>
<comment type="caution">
    <text evidence="2">The sequence shown here is derived from an EMBL/GenBank/DDBJ whole genome shotgun (WGS) entry which is preliminary data.</text>
</comment>
<dbReference type="Pfam" id="PF00857">
    <property type="entry name" value="Isochorismatase"/>
    <property type="match status" value="1"/>
</dbReference>
<accession>A0A2W5MS60</accession>
<protein>
    <submittedName>
        <fullName evidence="2">Hydrolase</fullName>
    </submittedName>
</protein>
<dbReference type="PANTHER" id="PTHR43559">
    <property type="entry name" value="HYDROLASE YCAC-RELATED"/>
    <property type="match status" value="1"/>
</dbReference>
<name>A0A2W5MS60_9BACT</name>
<organism evidence="2 3">
    <name type="scientific">Micavibrio aeruginosavorus</name>
    <dbReference type="NCBI Taxonomy" id="349221"/>
    <lineage>
        <taxon>Bacteria</taxon>
        <taxon>Pseudomonadati</taxon>
        <taxon>Bdellovibrionota</taxon>
        <taxon>Bdellovibrionia</taxon>
        <taxon>Bdellovibrionales</taxon>
        <taxon>Pseudobdellovibrionaceae</taxon>
        <taxon>Micavibrio</taxon>
    </lineage>
</organism>
<dbReference type="GO" id="GO:0016787">
    <property type="term" value="F:hydrolase activity"/>
    <property type="evidence" value="ECO:0007669"/>
    <property type="project" value="UniProtKB-KW"/>
</dbReference>
<dbReference type="Proteomes" id="UP000249417">
    <property type="component" value="Unassembled WGS sequence"/>
</dbReference>
<gene>
    <name evidence="2" type="ORF">DI551_10765</name>
</gene>
<dbReference type="Gene3D" id="3.40.50.850">
    <property type="entry name" value="Isochorismatase-like"/>
    <property type="match status" value="1"/>
</dbReference>
<reference evidence="2 3" key="1">
    <citation type="submission" date="2017-08" db="EMBL/GenBank/DDBJ databases">
        <title>Infants hospitalized years apart are colonized by the same room-sourced microbial strains.</title>
        <authorList>
            <person name="Brooks B."/>
            <person name="Olm M.R."/>
            <person name="Firek B.A."/>
            <person name="Baker R."/>
            <person name="Thomas B.C."/>
            <person name="Morowitz M.J."/>
            <person name="Banfield J.F."/>
        </authorList>
    </citation>
    <scope>NUCLEOTIDE SEQUENCE [LARGE SCALE GENOMIC DNA]</scope>
    <source>
        <strain evidence="2">S2_005_002_R2_29</strain>
    </source>
</reference>
<keyword evidence="2" id="KW-0378">Hydrolase</keyword>
<evidence type="ECO:0000313" key="3">
    <source>
        <dbReference type="Proteomes" id="UP000249417"/>
    </source>
</evidence>
<dbReference type="CDD" id="cd01012">
    <property type="entry name" value="YcaC_related"/>
    <property type="match status" value="1"/>
</dbReference>
<dbReference type="InterPro" id="IPR053152">
    <property type="entry name" value="Hydrolase_YcaC-like"/>
</dbReference>
<dbReference type="PANTHER" id="PTHR43559:SF1">
    <property type="entry name" value="HYDROLASE"/>
    <property type="match status" value="1"/>
</dbReference>
<proteinExistence type="predicted"/>
<feature type="domain" description="Isochorismatase-like" evidence="1">
    <location>
        <begin position="15"/>
        <end position="164"/>
    </location>
</feature>